<evidence type="ECO:0000313" key="3">
    <source>
        <dbReference type="EMBL" id="TCS90024.1"/>
    </source>
</evidence>
<sequence>MLSKEMKKFLLLACLIVLFSGVNFTADAQCAMCGSTVNSASNEGSKEASGLNTGILYMLAIPYLAVMGIGYLWYKKYRKKNIIMEVEDKNISLN</sequence>
<evidence type="ECO:0000313" key="4">
    <source>
        <dbReference type="Proteomes" id="UP000295807"/>
    </source>
</evidence>
<keyword evidence="4" id="KW-1185">Reference proteome</keyword>
<keyword evidence="1" id="KW-1133">Transmembrane helix</keyword>
<keyword evidence="1" id="KW-0472">Membrane</keyword>
<evidence type="ECO:0000256" key="2">
    <source>
        <dbReference type="SAM" id="SignalP"/>
    </source>
</evidence>
<keyword evidence="2" id="KW-0732">Signal</keyword>
<accession>A0A4R3KXP0</accession>
<gene>
    <name evidence="3" type="ORF">EDD80_101222</name>
</gene>
<proteinExistence type="predicted"/>
<keyword evidence="1" id="KW-0812">Transmembrane</keyword>
<protein>
    <recommendedName>
        <fullName evidence="5">Secreted protein with PEP-CTERM sorting signal</fullName>
    </recommendedName>
</protein>
<feature type="signal peptide" evidence="2">
    <location>
        <begin position="1"/>
        <end position="25"/>
    </location>
</feature>
<name>A0A4R3KXP0_9SPHI</name>
<organism evidence="3 4">
    <name type="scientific">Anseongella ginsenosidimutans</name>
    <dbReference type="NCBI Taxonomy" id="496056"/>
    <lineage>
        <taxon>Bacteria</taxon>
        <taxon>Pseudomonadati</taxon>
        <taxon>Bacteroidota</taxon>
        <taxon>Sphingobacteriia</taxon>
        <taxon>Sphingobacteriales</taxon>
        <taxon>Sphingobacteriaceae</taxon>
        <taxon>Anseongella</taxon>
    </lineage>
</organism>
<dbReference type="AlphaFoldDB" id="A0A4R3KXP0"/>
<dbReference type="Proteomes" id="UP000295807">
    <property type="component" value="Unassembled WGS sequence"/>
</dbReference>
<feature type="chain" id="PRO_5020914772" description="Secreted protein with PEP-CTERM sorting signal" evidence="2">
    <location>
        <begin position="26"/>
        <end position="94"/>
    </location>
</feature>
<evidence type="ECO:0000256" key="1">
    <source>
        <dbReference type="SAM" id="Phobius"/>
    </source>
</evidence>
<dbReference type="EMBL" id="SMAD01000001">
    <property type="protein sequence ID" value="TCS90024.1"/>
    <property type="molecule type" value="Genomic_DNA"/>
</dbReference>
<reference evidence="3 4" key="1">
    <citation type="submission" date="2019-03" db="EMBL/GenBank/DDBJ databases">
        <title>Genomic Encyclopedia of Type Strains, Phase IV (KMG-IV): sequencing the most valuable type-strain genomes for metagenomic binning, comparative biology and taxonomic classification.</title>
        <authorList>
            <person name="Goeker M."/>
        </authorList>
    </citation>
    <scope>NUCLEOTIDE SEQUENCE [LARGE SCALE GENOMIC DNA]</scope>
    <source>
        <strain evidence="3 4">DSM 21100</strain>
    </source>
</reference>
<comment type="caution">
    <text evidence="3">The sequence shown here is derived from an EMBL/GenBank/DDBJ whole genome shotgun (WGS) entry which is preliminary data.</text>
</comment>
<feature type="transmembrane region" description="Helical" evidence="1">
    <location>
        <begin position="54"/>
        <end position="74"/>
    </location>
</feature>
<evidence type="ECO:0008006" key="5">
    <source>
        <dbReference type="Google" id="ProtNLM"/>
    </source>
</evidence>